<proteinExistence type="predicted"/>
<accession>A0ABU2T5J0</accession>
<name>A0ABU2T5J0_9ACTN</name>
<gene>
    <name evidence="1" type="ORF">RM550_11520</name>
</gene>
<evidence type="ECO:0000313" key="2">
    <source>
        <dbReference type="Proteomes" id="UP001180551"/>
    </source>
</evidence>
<keyword evidence="2" id="KW-1185">Reference proteome</keyword>
<reference evidence="1" key="1">
    <citation type="submission" date="2024-05" db="EMBL/GenBank/DDBJ databases">
        <title>30 novel species of actinomycetes from the DSMZ collection.</title>
        <authorList>
            <person name="Nouioui I."/>
        </authorList>
    </citation>
    <scope>NUCLEOTIDE SEQUENCE</scope>
    <source>
        <strain evidence="1">DSM 41527</strain>
    </source>
</reference>
<evidence type="ECO:0000313" key="1">
    <source>
        <dbReference type="EMBL" id="MDT0456367.1"/>
    </source>
</evidence>
<dbReference type="EMBL" id="JAVRFE010000012">
    <property type="protein sequence ID" value="MDT0456367.1"/>
    <property type="molecule type" value="Genomic_DNA"/>
</dbReference>
<comment type="caution">
    <text evidence="1">The sequence shown here is derived from an EMBL/GenBank/DDBJ whole genome shotgun (WGS) entry which is preliminary data.</text>
</comment>
<dbReference type="Proteomes" id="UP001180551">
    <property type="component" value="Unassembled WGS sequence"/>
</dbReference>
<sequence length="181" mass="19619">MAFSSLVRKGTRTVPLLLATAGIGIGVAVVAGMADAGTTTPAEPAAPRNPFLAEVAAQIDLPARAWTASGTHTARGYTTEAAETISVEGMKADCDNINLNKKLAADFRSDVFGPGVKGFFYKCRRISPDSNKYWFTISSADHAQIDKLCDPHTRYPVVHDEQHDTYWIDEPFTCTRRADPS</sequence>
<organism evidence="1 2">
    <name type="scientific">Streptomyces mooreae</name>
    <dbReference type="NCBI Taxonomy" id="3075523"/>
    <lineage>
        <taxon>Bacteria</taxon>
        <taxon>Bacillati</taxon>
        <taxon>Actinomycetota</taxon>
        <taxon>Actinomycetes</taxon>
        <taxon>Kitasatosporales</taxon>
        <taxon>Streptomycetaceae</taxon>
        <taxon>Streptomyces</taxon>
    </lineage>
</organism>
<protein>
    <submittedName>
        <fullName evidence="1">Uncharacterized protein</fullName>
    </submittedName>
</protein>
<dbReference type="RefSeq" id="WP_311623585.1">
    <property type="nucleotide sequence ID" value="NZ_JAVRFE010000012.1"/>
</dbReference>